<accession>A0A2S4ZYL8</accession>
<dbReference type="Gene3D" id="3.40.1520.20">
    <property type="match status" value="1"/>
</dbReference>
<comment type="caution">
    <text evidence="3">The sequence shown here is derived from an EMBL/GenBank/DDBJ whole genome shotgun (WGS) entry which is preliminary data.</text>
</comment>
<reference evidence="3 4" key="1">
    <citation type="submission" date="2018-01" db="EMBL/GenBank/DDBJ databases">
        <authorList>
            <person name="Gaut B.S."/>
            <person name="Morton B.R."/>
            <person name="Clegg M.T."/>
            <person name="Duvall M.R."/>
        </authorList>
    </citation>
    <scope>NUCLEOTIDE SEQUENCE [LARGE SCALE GENOMIC DNA]</scope>
    <source>
        <strain evidence="3 4">HR-AV</strain>
    </source>
</reference>
<dbReference type="PROSITE" id="PS50914">
    <property type="entry name" value="BON"/>
    <property type="match status" value="1"/>
</dbReference>
<organism evidence="3 4">
    <name type="scientific">Solitalea longa</name>
    <dbReference type="NCBI Taxonomy" id="2079460"/>
    <lineage>
        <taxon>Bacteria</taxon>
        <taxon>Pseudomonadati</taxon>
        <taxon>Bacteroidota</taxon>
        <taxon>Sphingobacteriia</taxon>
        <taxon>Sphingobacteriales</taxon>
        <taxon>Sphingobacteriaceae</taxon>
        <taxon>Solitalea</taxon>
    </lineage>
</organism>
<dbReference type="AlphaFoldDB" id="A0A2S4ZYL8"/>
<sequence length="166" mass="17880">MRSKKLKWITSVSLLVLFSVFMTACGPKDSQITEEVNKNIASYGPGVSATVEKGVVTLNGELADEASRGTIENLVKEVKGVKSVVNNTTVKEEPPPPVVQINPDDVLKTTIEESFKQKGISGVTLSIANGEVTLSGDAKKEDLMKIMQAANEAKPKKVINQLKIIK</sequence>
<gene>
    <name evidence="3" type="ORF">C3K47_17885</name>
</gene>
<protein>
    <submittedName>
        <fullName evidence="3">Transport-associated protein</fullName>
    </submittedName>
</protein>
<dbReference type="OrthoDB" id="1097785at2"/>
<evidence type="ECO:0000313" key="3">
    <source>
        <dbReference type="EMBL" id="POY34973.1"/>
    </source>
</evidence>
<feature type="chain" id="PRO_5015628617" evidence="1">
    <location>
        <begin position="25"/>
        <end position="166"/>
    </location>
</feature>
<dbReference type="EMBL" id="PQVF01000016">
    <property type="protein sequence ID" value="POY34973.1"/>
    <property type="molecule type" value="Genomic_DNA"/>
</dbReference>
<dbReference type="PROSITE" id="PS51257">
    <property type="entry name" value="PROKAR_LIPOPROTEIN"/>
    <property type="match status" value="1"/>
</dbReference>
<evidence type="ECO:0000259" key="2">
    <source>
        <dbReference type="PROSITE" id="PS50914"/>
    </source>
</evidence>
<dbReference type="InterPro" id="IPR007055">
    <property type="entry name" value="BON_dom"/>
</dbReference>
<name>A0A2S4ZYL8_9SPHI</name>
<keyword evidence="1" id="KW-0732">Signal</keyword>
<evidence type="ECO:0000313" key="4">
    <source>
        <dbReference type="Proteomes" id="UP000236893"/>
    </source>
</evidence>
<dbReference type="RefSeq" id="WP_103790534.1">
    <property type="nucleotide sequence ID" value="NZ_PQVF01000016.1"/>
</dbReference>
<dbReference type="Proteomes" id="UP000236893">
    <property type="component" value="Unassembled WGS sequence"/>
</dbReference>
<proteinExistence type="predicted"/>
<keyword evidence="4" id="KW-1185">Reference proteome</keyword>
<feature type="signal peptide" evidence="1">
    <location>
        <begin position="1"/>
        <end position="24"/>
    </location>
</feature>
<dbReference type="Pfam" id="PF04972">
    <property type="entry name" value="BON"/>
    <property type="match status" value="2"/>
</dbReference>
<evidence type="ECO:0000256" key="1">
    <source>
        <dbReference type="SAM" id="SignalP"/>
    </source>
</evidence>
<feature type="domain" description="BON" evidence="2">
    <location>
        <begin position="24"/>
        <end position="92"/>
    </location>
</feature>